<feature type="site" description="Cleavage (non-hydrolytic); by autolysis" evidence="16">
    <location>
        <begin position="91"/>
        <end position="92"/>
    </location>
</feature>
<dbReference type="PROSITE" id="PS01336">
    <property type="entry name" value="ADOMETDC"/>
    <property type="match status" value="1"/>
</dbReference>
<dbReference type="EC" id="4.1.1.50" evidence="13"/>
<dbReference type="InterPro" id="IPR016067">
    <property type="entry name" value="S-AdoMet_deCO2ase_core"/>
</dbReference>
<dbReference type="InterPro" id="IPR048283">
    <property type="entry name" value="AdoMetDC-like"/>
</dbReference>
<dbReference type="GO" id="GO:0005829">
    <property type="term" value="C:cytosol"/>
    <property type="evidence" value="ECO:0007669"/>
    <property type="project" value="TreeGrafter"/>
</dbReference>
<reference evidence="18" key="2">
    <citation type="submission" date="2017-05" db="UniProtKB">
        <authorList>
            <consortium name="EnsemblMetazoa"/>
        </authorList>
    </citation>
    <scope>IDENTIFICATION</scope>
</reference>
<feature type="modified residue" description="Pyruvic acid (Ser); by autocatalysis" evidence="15">
    <location>
        <position position="92"/>
    </location>
</feature>
<evidence type="ECO:0000256" key="15">
    <source>
        <dbReference type="PIRSR" id="PIRSR001355-3"/>
    </source>
</evidence>
<keyword evidence="8 13" id="KW-0865">Zymogen</keyword>
<proteinExistence type="inferred from homology"/>
<evidence type="ECO:0000256" key="1">
    <source>
        <dbReference type="ARBA" id="ARBA00004911"/>
    </source>
</evidence>
<keyword evidence="9 13" id="KW-0456">Lyase</keyword>
<keyword evidence="7 13" id="KW-0620">Polyamine biosynthesis</keyword>
<comment type="similarity">
    <text evidence="2 13">Belongs to the eukaryotic AdoMetDC family.</text>
</comment>
<dbReference type="STRING" id="400682.A0A1X7V9R0"/>
<keyword evidence="4 13" id="KW-0210">Decarboxylase</keyword>
<dbReference type="GO" id="GO:0006597">
    <property type="term" value="P:spermine biosynthetic process"/>
    <property type="evidence" value="ECO:0007669"/>
    <property type="project" value="InterPro"/>
</dbReference>
<evidence type="ECO:0000256" key="7">
    <source>
        <dbReference type="ARBA" id="ARBA00023115"/>
    </source>
</evidence>
<dbReference type="FunCoup" id="A0A1X7V9R0">
    <property type="interactions" value="705"/>
</dbReference>
<comment type="cofactor">
    <cofactor evidence="13">
        <name>pyruvate</name>
        <dbReference type="ChEBI" id="CHEBI:15361"/>
    </cofactor>
    <text evidence="13">Binds 1 pyruvoyl group covalently per subunit.</text>
</comment>
<accession>A0A1X7V9R0</accession>
<dbReference type="EnsemblMetazoa" id="XM_011404516.2">
    <property type="protein sequence ID" value="XP_011402818.1"/>
    <property type="gene ID" value="LOC100633381"/>
</dbReference>
<evidence type="ECO:0000256" key="2">
    <source>
        <dbReference type="ARBA" id="ARBA00008466"/>
    </source>
</evidence>
<evidence type="ECO:0000256" key="13">
    <source>
        <dbReference type="PIRNR" id="PIRNR001355"/>
    </source>
</evidence>
<feature type="active site" description="Proton donor; for catalytic activity" evidence="14">
    <location>
        <position position="106"/>
    </location>
</feature>
<evidence type="ECO:0000256" key="11">
    <source>
        <dbReference type="ARBA" id="ARBA00023317"/>
    </source>
</evidence>
<evidence type="ECO:0000313" key="18">
    <source>
        <dbReference type="EnsemblMetazoa" id="Aqu2.1.36504_001"/>
    </source>
</evidence>
<keyword evidence="10 13" id="KW-0704">Schiff base</keyword>
<evidence type="ECO:0000256" key="9">
    <source>
        <dbReference type="ARBA" id="ARBA00023239"/>
    </source>
</evidence>
<dbReference type="Gene3D" id="3.60.90.10">
    <property type="entry name" value="S-adenosylmethionine decarboxylase"/>
    <property type="match status" value="1"/>
</dbReference>
<dbReference type="GO" id="GO:0008295">
    <property type="term" value="P:spermidine biosynthetic process"/>
    <property type="evidence" value="ECO:0007669"/>
    <property type="project" value="UniProtKB-KW"/>
</dbReference>
<dbReference type="GO" id="GO:0004014">
    <property type="term" value="F:adenosylmethionine decarboxylase activity"/>
    <property type="evidence" value="ECO:0007669"/>
    <property type="project" value="UniProtKB-EC"/>
</dbReference>
<gene>
    <name evidence="18" type="primary">100633381</name>
</gene>
<dbReference type="PIRSF" id="PIRSF001355">
    <property type="entry name" value="S-AdenosylMet_decarboxylase"/>
    <property type="match status" value="1"/>
</dbReference>
<keyword evidence="6 13" id="KW-0745">Spermidine biosynthesis</keyword>
<evidence type="ECO:0000256" key="16">
    <source>
        <dbReference type="PIRSR" id="PIRSR001355-4"/>
    </source>
</evidence>
<evidence type="ECO:0000256" key="3">
    <source>
        <dbReference type="ARBA" id="ARBA00022691"/>
    </source>
</evidence>
<dbReference type="Proteomes" id="UP000007879">
    <property type="component" value="Unassembled WGS sequence"/>
</dbReference>
<dbReference type="InParanoid" id="A0A1X7V9R0"/>
<evidence type="ECO:0000256" key="17">
    <source>
        <dbReference type="PIRSR" id="PIRSR001355-5"/>
    </source>
</evidence>
<feature type="active site" description="Proton acceptor; for processing activity" evidence="14">
    <location>
        <position position="252"/>
    </location>
</feature>
<evidence type="ECO:0000256" key="10">
    <source>
        <dbReference type="ARBA" id="ARBA00023270"/>
    </source>
</evidence>
<organism evidence="18">
    <name type="scientific">Amphimedon queenslandica</name>
    <name type="common">Sponge</name>
    <dbReference type="NCBI Taxonomy" id="400682"/>
    <lineage>
        <taxon>Eukaryota</taxon>
        <taxon>Metazoa</taxon>
        <taxon>Porifera</taxon>
        <taxon>Demospongiae</taxon>
        <taxon>Heteroscleromorpha</taxon>
        <taxon>Haplosclerida</taxon>
        <taxon>Niphatidae</taxon>
        <taxon>Amphimedon</taxon>
    </lineage>
</organism>
<dbReference type="AlphaFoldDB" id="A0A1X7V9R0"/>
<comment type="catalytic activity">
    <reaction evidence="12 13">
        <text>S-adenosyl-L-methionine + H(+) = S-adenosyl 3-(methylsulfanyl)propylamine + CO2</text>
        <dbReference type="Rhea" id="RHEA:15981"/>
        <dbReference type="ChEBI" id="CHEBI:15378"/>
        <dbReference type="ChEBI" id="CHEBI:16526"/>
        <dbReference type="ChEBI" id="CHEBI:57443"/>
        <dbReference type="ChEBI" id="CHEBI:59789"/>
        <dbReference type="EC" id="4.1.1.50"/>
    </reaction>
</comment>
<evidence type="ECO:0000256" key="4">
    <source>
        <dbReference type="ARBA" id="ARBA00022793"/>
    </source>
</evidence>
<dbReference type="Pfam" id="PF01536">
    <property type="entry name" value="SAM_decarbox"/>
    <property type="match status" value="1"/>
</dbReference>
<reference evidence="19" key="1">
    <citation type="journal article" date="2010" name="Nature">
        <title>The Amphimedon queenslandica genome and the evolution of animal complexity.</title>
        <authorList>
            <person name="Srivastava M."/>
            <person name="Simakov O."/>
            <person name="Chapman J."/>
            <person name="Fahey B."/>
            <person name="Gauthier M.E."/>
            <person name="Mitros T."/>
            <person name="Richards G.S."/>
            <person name="Conaco C."/>
            <person name="Dacre M."/>
            <person name="Hellsten U."/>
            <person name="Larroux C."/>
            <person name="Putnam N.H."/>
            <person name="Stanke M."/>
            <person name="Adamska M."/>
            <person name="Darling A."/>
            <person name="Degnan S.M."/>
            <person name="Oakley T.H."/>
            <person name="Plachetzki D.C."/>
            <person name="Zhai Y."/>
            <person name="Adamski M."/>
            <person name="Calcino A."/>
            <person name="Cummins S.F."/>
            <person name="Goodstein D.M."/>
            <person name="Harris C."/>
            <person name="Jackson D.J."/>
            <person name="Leys S.P."/>
            <person name="Shu S."/>
            <person name="Woodcroft B.J."/>
            <person name="Vervoort M."/>
            <person name="Kosik K.S."/>
            <person name="Manning G."/>
            <person name="Degnan B.M."/>
            <person name="Rokhsar D.S."/>
        </authorList>
    </citation>
    <scope>NUCLEOTIDE SEQUENCE [LARGE SCALE GENOMIC DNA]</scope>
</reference>
<keyword evidence="19" id="KW-1185">Reference proteome</keyword>
<dbReference type="KEGG" id="aqu:100633381"/>
<dbReference type="OrthoDB" id="1068353at2759"/>
<keyword evidence="11 13" id="KW-0670">Pyruvate</keyword>
<feature type="active site" description="Proton acceptor; for processing activity" evidence="14">
    <location>
        <position position="266"/>
    </location>
</feature>
<evidence type="ECO:0000256" key="5">
    <source>
        <dbReference type="ARBA" id="ARBA00022813"/>
    </source>
</evidence>
<dbReference type="UniPathway" id="UPA00331">
    <property type="reaction ID" value="UER00451"/>
</dbReference>
<keyword evidence="5 16" id="KW-0068">Autocatalytic cleavage</keyword>
<protein>
    <recommendedName>
        <fullName evidence="13">S-adenosylmethionine decarboxylase proenzyme</fullName>
        <ecNumber evidence="13">4.1.1.50</ecNumber>
    </recommendedName>
</protein>
<feature type="chain" id="PRO_5042319692" description="S-adenosylmethionine decarboxylase alpha chain" evidence="17">
    <location>
        <begin position="92"/>
        <end position="361"/>
    </location>
</feature>
<sequence length="361" mass="41178">MEDTNADLSPRPAEPHPAADLSRRFSIEEVGFFEGTEKLLEVWFDIPSPESESRGLRDIPMSFWQVLLDLAKCHVLSKCNNEKLDAYVLSESSMFISRNRFILKTCGTTSLLSTVKPLLKTVKKFYPRSEVKDFFYSHSPFMKPDLQLHPHHSFNDESTYLDTIFPDGAAYVLGRINGKCWYLYLVESIENPLQDPDQTLEILMTEFDSELIGRFSKLSYESAEDLNKSTGLNDLIPGATIDSYIFEPCGFSLNAIVKEDMYFTIHVTPQEECAYVSFETNVVGECYKSLINKVLDIFKPGSFTLTLFANKAAKCNFSHSADHDGALSNYTCLDKQISLFSIYNLTFLHYKHNSLYNHNNK</sequence>
<dbReference type="SUPFAM" id="SSF56276">
    <property type="entry name" value="S-adenosylmethionine decarboxylase"/>
    <property type="match status" value="1"/>
</dbReference>
<keyword evidence="3 13" id="KW-0949">S-adenosyl-L-methionine</keyword>
<dbReference type="EnsemblMetazoa" id="Aqu2.1.36504_001">
    <property type="protein sequence ID" value="Aqu2.1.36504_001"/>
    <property type="gene ID" value="Aqu2.1.36504"/>
</dbReference>
<evidence type="ECO:0000313" key="19">
    <source>
        <dbReference type="Proteomes" id="UP000007879"/>
    </source>
</evidence>
<dbReference type="PANTHER" id="PTHR11570">
    <property type="entry name" value="S-ADENOSYLMETHIONINE DECARBOXYLASE"/>
    <property type="match status" value="1"/>
</dbReference>
<comment type="pathway">
    <text evidence="1 13">Amine and polyamine biosynthesis; S-adenosylmethioninamine biosynthesis; S-adenosylmethioninamine from S-adenosyl-L-methionine: step 1/1.</text>
</comment>
<dbReference type="InterPro" id="IPR018166">
    <property type="entry name" value="S-AdoMet_deCO2ase_CS"/>
</dbReference>
<dbReference type="PANTHER" id="PTHR11570:SF0">
    <property type="entry name" value="S-ADENOSYLMETHIONINE DECARBOXYLASE PROENZYME"/>
    <property type="match status" value="1"/>
</dbReference>
<feature type="chain" id="PRO_5042319691" description="S-adenosylmethionine decarboxylase beta chain" evidence="17">
    <location>
        <begin position="1"/>
        <end position="91"/>
    </location>
</feature>
<dbReference type="NCBIfam" id="TIGR00535">
    <property type="entry name" value="SAM_DCase"/>
    <property type="match status" value="1"/>
</dbReference>
<name>A0A1X7V9R0_AMPQE</name>
<evidence type="ECO:0000256" key="8">
    <source>
        <dbReference type="ARBA" id="ARBA00023145"/>
    </source>
</evidence>
<evidence type="ECO:0000256" key="14">
    <source>
        <dbReference type="PIRSR" id="PIRSR001355-1"/>
    </source>
</evidence>
<evidence type="ECO:0000256" key="6">
    <source>
        <dbReference type="ARBA" id="ARBA00023066"/>
    </source>
</evidence>
<dbReference type="InterPro" id="IPR001985">
    <property type="entry name" value="S-AdoMet_decarboxylase_euk"/>
</dbReference>
<evidence type="ECO:0000256" key="12">
    <source>
        <dbReference type="ARBA" id="ARBA00048112"/>
    </source>
</evidence>
<feature type="active site" description="Schiff-base intermediate with substrate; via pyruvic acid" evidence="14">
    <location>
        <position position="92"/>
    </location>
</feature>